<keyword evidence="3" id="KW-0808">Transferase</keyword>
<dbReference type="PANTHER" id="PTHR43179">
    <property type="entry name" value="RHAMNOSYLTRANSFERASE WBBL"/>
    <property type="match status" value="1"/>
</dbReference>
<dbReference type="PANTHER" id="PTHR43179:SF7">
    <property type="entry name" value="RHAMNOSYLTRANSFERASE WBBL"/>
    <property type="match status" value="1"/>
</dbReference>
<evidence type="ECO:0000313" key="4">
    <source>
        <dbReference type="Proteomes" id="UP000078356"/>
    </source>
</evidence>
<keyword evidence="1" id="KW-0472">Membrane</keyword>
<sequence length="762" mass="83443">MLQGWACDLAQPDLRLALEVLVDGASVALVRADEYQNGPCVGDGFHGFALQLREAWLADAHQIVVRVANGGPRVGDPLELPCATPVAATAPGSQVWYGGGLAVTGWLWSAETPGTHLEVRARLADRIVARGRANLWHPALSYRPDADHGFRLELPWTLADGGRHEVHIEDPQGRPLAGSPILVCCRAEGLGALLAAGWPEQAAPELRELAMRLAQDYAQRCPRSAGFGHYPQWFALHQRPPAFPEQVADQRIAVLLYGEAPDYERQACLDSLQAQRLAPSGQRVATADFAESLRQLIDEGADGVLLLPFSSRLRPQTLDQLALALLGRQDELPAAWAFADCDQDQPDGSRGNPWFKPSWDLDLYLGTDLFTETALFGRAVILAALDALERTAKAPHDREAVVAALIWATLRAELPVARVAQVLSHRSALCPATPAECDRQKPERLERLNGLLERLRPGSHLSRQTQLPGALRAHWALPERLPRVSLIVPTRNAFSLLQACLEGLLEATDYPALEVIVIDNGSDDPATLDYLQALQARGVKVLAHPYPFNYATLNNRGVALATGEYVGFINNDIEVLHPDWLREMVSLAARPEVGAVGAKLLWRNGMVQHGGVVVGINGLAAHTGNHWLREDPGYLGLNQLTRQQSACTTACLLMRRDLYLGLDGMDAQRYPVAFNDVDLCLRIDALGLKVLWTPFAELLHAESATRGKDSSADKAARAQREQRALYETYSTQQLTDRFYSPSLNQDWALGPYGGLDLAPDRT</sequence>
<name>A0A178L5X3_9PSED</name>
<evidence type="ECO:0000259" key="2">
    <source>
        <dbReference type="Pfam" id="PF00535"/>
    </source>
</evidence>
<keyword evidence="1" id="KW-1003">Cell membrane</keyword>
<proteinExistence type="predicted"/>
<dbReference type="CDD" id="cd04186">
    <property type="entry name" value="GT_2_like_c"/>
    <property type="match status" value="1"/>
</dbReference>
<dbReference type="GO" id="GO:0016740">
    <property type="term" value="F:transferase activity"/>
    <property type="evidence" value="ECO:0007669"/>
    <property type="project" value="UniProtKB-KW"/>
</dbReference>
<dbReference type="InterPro" id="IPR029044">
    <property type="entry name" value="Nucleotide-diphossugar_trans"/>
</dbReference>
<organism evidence="3 4">
    <name type="scientific">Pseudomonas oryzihabitans</name>
    <dbReference type="NCBI Taxonomy" id="47885"/>
    <lineage>
        <taxon>Bacteria</taxon>
        <taxon>Pseudomonadati</taxon>
        <taxon>Pseudomonadota</taxon>
        <taxon>Gammaproteobacteria</taxon>
        <taxon>Pseudomonadales</taxon>
        <taxon>Pseudomonadaceae</taxon>
        <taxon>Pseudomonas</taxon>
    </lineage>
</organism>
<dbReference type="InterPro" id="IPR001173">
    <property type="entry name" value="Glyco_trans_2-like"/>
</dbReference>
<dbReference type="SUPFAM" id="SSF53448">
    <property type="entry name" value="Nucleotide-diphospho-sugar transferases"/>
    <property type="match status" value="1"/>
</dbReference>
<dbReference type="EMBL" id="LWCR01000056">
    <property type="protein sequence ID" value="OAN24899.1"/>
    <property type="molecule type" value="Genomic_DNA"/>
</dbReference>
<gene>
    <name evidence="3" type="ORF">A4V15_07540</name>
</gene>
<evidence type="ECO:0000313" key="3">
    <source>
        <dbReference type="EMBL" id="OAN24899.1"/>
    </source>
</evidence>
<dbReference type="Gene3D" id="3.90.550.10">
    <property type="entry name" value="Spore Coat Polysaccharide Biosynthesis Protein SpsA, Chain A"/>
    <property type="match status" value="1"/>
</dbReference>
<dbReference type="AlphaFoldDB" id="A0A178L5X3"/>
<dbReference type="OrthoDB" id="9179784at2"/>
<reference evidence="3 4" key="1">
    <citation type="submission" date="2016-04" db="EMBL/GenBank/DDBJ databases">
        <title>Draft Genome Sequences of Staphylococcus capitis Strain H36, S. capitis Strain H65, S. cohnii Strain H62, S. hominis Strain H69, Mycobacterium iranicum Strain H39, Plantibacter sp. Strain H53, Pseudomonas oryzihabitans Strain H72, and Microbacterium sp. Strain H83, isolated from residential settings.</title>
        <authorList>
            <person name="Lymperopoulou D."/>
            <person name="Adams R.I."/>
            <person name="Lindow S."/>
            <person name="Coil D.A."/>
            <person name="Jospin G."/>
            <person name="Eisen J.A."/>
        </authorList>
    </citation>
    <scope>NUCLEOTIDE SEQUENCE [LARGE SCALE GENOMIC DNA]</scope>
    <source>
        <strain evidence="3 4">H72</strain>
    </source>
</reference>
<accession>A0A178L5X3</accession>
<evidence type="ECO:0000256" key="1">
    <source>
        <dbReference type="ARBA" id="ARBA00022519"/>
    </source>
</evidence>
<protein>
    <submittedName>
        <fullName evidence="3">Glycosyl transferase</fullName>
    </submittedName>
</protein>
<dbReference type="Pfam" id="PF00535">
    <property type="entry name" value="Glycos_transf_2"/>
    <property type="match status" value="1"/>
</dbReference>
<dbReference type="Proteomes" id="UP000078356">
    <property type="component" value="Unassembled WGS sequence"/>
</dbReference>
<feature type="domain" description="Glycosyltransferase 2-like" evidence="2">
    <location>
        <begin position="485"/>
        <end position="659"/>
    </location>
</feature>
<keyword evidence="1" id="KW-0997">Cell inner membrane</keyword>
<comment type="caution">
    <text evidence="3">The sequence shown here is derived from an EMBL/GenBank/DDBJ whole genome shotgun (WGS) entry which is preliminary data.</text>
</comment>